<keyword evidence="7" id="KW-0808">Transferase</keyword>
<dbReference type="Pfam" id="PF00069">
    <property type="entry name" value="Pkinase"/>
    <property type="match status" value="1"/>
</dbReference>
<proteinExistence type="inferred from homology"/>
<feature type="domain" description="Protein kinase" evidence="6">
    <location>
        <begin position="13"/>
        <end position="269"/>
    </location>
</feature>
<evidence type="ECO:0000256" key="5">
    <source>
        <dbReference type="SAM" id="MobiDB-lite"/>
    </source>
</evidence>
<dbReference type="GO" id="GO:0005524">
    <property type="term" value="F:ATP binding"/>
    <property type="evidence" value="ECO:0007669"/>
    <property type="project" value="UniProtKB-UniRule"/>
</dbReference>
<evidence type="ECO:0000256" key="1">
    <source>
        <dbReference type="ARBA" id="ARBA00022741"/>
    </source>
</evidence>
<dbReference type="AlphaFoldDB" id="A0A5J4V702"/>
<reference evidence="7 8" key="1">
    <citation type="submission" date="2019-03" db="EMBL/GenBank/DDBJ databases">
        <title>Single cell metagenomics reveals metabolic interactions within the superorganism composed of flagellate Streblomastix strix and complex community of Bacteroidetes bacteria on its surface.</title>
        <authorList>
            <person name="Treitli S.C."/>
            <person name="Kolisko M."/>
            <person name="Husnik F."/>
            <person name="Keeling P."/>
            <person name="Hampl V."/>
        </authorList>
    </citation>
    <scope>NUCLEOTIDE SEQUENCE [LARGE SCALE GENOMIC DNA]</scope>
    <source>
        <strain evidence="7">ST1C</strain>
    </source>
</reference>
<gene>
    <name evidence="7" type="ORF">EZS28_026269</name>
</gene>
<dbReference type="GO" id="GO:0004674">
    <property type="term" value="F:protein serine/threonine kinase activity"/>
    <property type="evidence" value="ECO:0007669"/>
    <property type="project" value="UniProtKB-KW"/>
</dbReference>
<dbReference type="EMBL" id="SNRW01009305">
    <property type="protein sequence ID" value="KAA6378204.1"/>
    <property type="molecule type" value="Genomic_DNA"/>
</dbReference>
<dbReference type="Gene3D" id="1.10.510.10">
    <property type="entry name" value="Transferase(Phosphotransferase) domain 1"/>
    <property type="match status" value="1"/>
</dbReference>
<keyword evidence="4" id="KW-0723">Serine/threonine-protein kinase</keyword>
<dbReference type="InterPro" id="IPR008271">
    <property type="entry name" value="Ser/Thr_kinase_AS"/>
</dbReference>
<evidence type="ECO:0000256" key="4">
    <source>
        <dbReference type="RuleBase" id="RU000304"/>
    </source>
</evidence>
<keyword evidence="7" id="KW-0418">Kinase</keyword>
<keyword evidence="1 3" id="KW-0547">Nucleotide-binding</keyword>
<feature type="binding site" evidence="3">
    <location>
        <position position="41"/>
    </location>
    <ligand>
        <name>ATP</name>
        <dbReference type="ChEBI" id="CHEBI:30616"/>
    </ligand>
</feature>
<comment type="caution">
    <text evidence="7">The sequence shown here is derived from an EMBL/GenBank/DDBJ whole genome shotgun (WGS) entry which is preliminary data.</text>
</comment>
<feature type="non-terminal residue" evidence="7">
    <location>
        <position position="473"/>
    </location>
</feature>
<dbReference type="PROSITE" id="PS00108">
    <property type="entry name" value="PROTEIN_KINASE_ST"/>
    <property type="match status" value="1"/>
</dbReference>
<dbReference type="InterPro" id="IPR017441">
    <property type="entry name" value="Protein_kinase_ATP_BS"/>
</dbReference>
<dbReference type="SUPFAM" id="SSF56112">
    <property type="entry name" value="Protein kinase-like (PK-like)"/>
    <property type="match status" value="1"/>
</dbReference>
<comment type="similarity">
    <text evidence="4">Belongs to the protein kinase superfamily.</text>
</comment>
<dbReference type="InterPro" id="IPR000719">
    <property type="entry name" value="Prot_kinase_dom"/>
</dbReference>
<dbReference type="InterPro" id="IPR011009">
    <property type="entry name" value="Kinase-like_dom_sf"/>
</dbReference>
<evidence type="ECO:0000256" key="2">
    <source>
        <dbReference type="ARBA" id="ARBA00022840"/>
    </source>
</evidence>
<sequence length="473" mass="53197">MDKDNQLLEKQGYQILKTIGKGSFGQVFLVYNEQYGAIAAKVMKEEDFNLGEWQTRGKQNLFVLEYHSANLYGENAIILMQYANLGSLENNIEQQKDIPIPIIRVIMKQLFEGLCMMHEKGLIHRDIKGQNILLHSPTGSGRVIIKIADFGLVKSQKEPQKSTVMSVAGTFPYMASELILGSGEQDGQVKADEKIDVWASGIVLHQLALHSFPFKSLELPAIIMFMINKKLVRPQSFIDDALWDLITKLLAFDRKQRISAKDALMHPFFTSQQARNEISPKAVQLAQSAQINYQNGDRSITRFDTEPSLQLPYTDIQQFLNNINTEEQFESFRNQLPTKFASNIIPDPTIHASMLGNEQQISSPQSQSSTHIQITPPPNLLILPQSATVKQMIPPPLQNKKDQIGQNINIFQQQDAPQPPYLQQKISPQVPQQTTPPIIPKLSTPSVAPQQQTPQPPIKQQSPSTISSQELED</sequence>
<evidence type="ECO:0000313" key="7">
    <source>
        <dbReference type="EMBL" id="KAA6378204.1"/>
    </source>
</evidence>
<evidence type="ECO:0000313" key="8">
    <source>
        <dbReference type="Proteomes" id="UP000324800"/>
    </source>
</evidence>
<feature type="compositionally biased region" description="Low complexity" evidence="5">
    <location>
        <begin position="443"/>
        <end position="473"/>
    </location>
</feature>
<keyword evidence="2 3" id="KW-0067">ATP-binding</keyword>
<dbReference type="SMART" id="SM00220">
    <property type="entry name" value="S_TKc"/>
    <property type="match status" value="1"/>
</dbReference>
<feature type="region of interest" description="Disordered" evidence="5">
    <location>
        <begin position="357"/>
        <end position="378"/>
    </location>
</feature>
<organism evidence="7 8">
    <name type="scientific">Streblomastix strix</name>
    <dbReference type="NCBI Taxonomy" id="222440"/>
    <lineage>
        <taxon>Eukaryota</taxon>
        <taxon>Metamonada</taxon>
        <taxon>Preaxostyla</taxon>
        <taxon>Oxymonadida</taxon>
        <taxon>Streblomastigidae</taxon>
        <taxon>Streblomastix</taxon>
    </lineage>
</organism>
<dbReference type="InterPro" id="IPR053235">
    <property type="entry name" value="Ser_Thr_kinase"/>
</dbReference>
<name>A0A5J4V702_9EUKA</name>
<evidence type="ECO:0000259" key="6">
    <source>
        <dbReference type="PROSITE" id="PS50011"/>
    </source>
</evidence>
<dbReference type="Proteomes" id="UP000324800">
    <property type="component" value="Unassembled WGS sequence"/>
</dbReference>
<dbReference type="PROSITE" id="PS00107">
    <property type="entry name" value="PROTEIN_KINASE_ATP"/>
    <property type="match status" value="1"/>
</dbReference>
<dbReference type="PANTHER" id="PTHR24361:SF785">
    <property type="entry name" value="DUAL SPECIFICITY MITOGEN-ACTIVATED PROTEIN KINASE KINASE 1"/>
    <property type="match status" value="1"/>
</dbReference>
<protein>
    <submittedName>
        <fullName evidence="7">Putative CAMK/CAMKL/AMPK protein kinase</fullName>
    </submittedName>
</protein>
<dbReference type="PROSITE" id="PS50011">
    <property type="entry name" value="PROTEIN_KINASE_DOM"/>
    <property type="match status" value="1"/>
</dbReference>
<evidence type="ECO:0000256" key="3">
    <source>
        <dbReference type="PROSITE-ProRule" id="PRU10141"/>
    </source>
</evidence>
<dbReference type="CDD" id="cd14014">
    <property type="entry name" value="STKc_PknB_like"/>
    <property type="match status" value="1"/>
</dbReference>
<accession>A0A5J4V702</accession>
<feature type="region of interest" description="Disordered" evidence="5">
    <location>
        <begin position="421"/>
        <end position="473"/>
    </location>
</feature>
<dbReference type="GO" id="GO:0005737">
    <property type="term" value="C:cytoplasm"/>
    <property type="evidence" value="ECO:0007669"/>
    <property type="project" value="TreeGrafter"/>
</dbReference>
<dbReference type="PANTHER" id="PTHR24361">
    <property type="entry name" value="MITOGEN-ACTIVATED KINASE KINASE KINASE"/>
    <property type="match status" value="1"/>
</dbReference>
<feature type="compositionally biased region" description="Low complexity" evidence="5">
    <location>
        <begin position="359"/>
        <end position="374"/>
    </location>
</feature>